<evidence type="ECO:0000313" key="1">
    <source>
        <dbReference type="EMBL" id="MBB4026133.1"/>
    </source>
</evidence>
<dbReference type="Proteomes" id="UP000546007">
    <property type="component" value="Unassembled WGS sequence"/>
</dbReference>
<dbReference type="RefSeq" id="WP_124317162.1">
    <property type="nucleotide sequence ID" value="NZ_AP028155.1"/>
</dbReference>
<sequence length="164" mass="18999">MKRIIILLGIYFCISGVYAQKFEATPLDEQGDVYEIKIRQFNKLFGKWFTVERVAEPTDGDVAQRSEWRDSCAAKLLTPELKEILKEAADKGGGSFWIAFYCDSDGKIQTVTFTMSSSVYVNLPNKMLQELYRRAMEIMMNPNYYKFDGEHDYAIDTIELMQRV</sequence>
<organism evidence="1 2">
    <name type="scientific">Butyricimonas faecihominis</name>
    <dbReference type="NCBI Taxonomy" id="1472416"/>
    <lineage>
        <taxon>Bacteria</taxon>
        <taxon>Pseudomonadati</taxon>
        <taxon>Bacteroidota</taxon>
        <taxon>Bacteroidia</taxon>
        <taxon>Bacteroidales</taxon>
        <taxon>Odoribacteraceae</taxon>
        <taxon>Butyricimonas</taxon>
    </lineage>
</organism>
<proteinExistence type="predicted"/>
<keyword evidence="2" id="KW-1185">Reference proteome</keyword>
<gene>
    <name evidence="1" type="ORF">GGR14_001923</name>
</gene>
<dbReference type="GeneID" id="93102459"/>
<accession>A0A7W6HX94</accession>
<comment type="caution">
    <text evidence="1">The sequence shown here is derived from an EMBL/GenBank/DDBJ whole genome shotgun (WGS) entry which is preliminary data.</text>
</comment>
<protein>
    <submittedName>
        <fullName evidence="1">Uncharacterized protein</fullName>
    </submittedName>
</protein>
<name>A0A7W6HX94_9BACT</name>
<reference evidence="1 2" key="1">
    <citation type="submission" date="2020-08" db="EMBL/GenBank/DDBJ databases">
        <title>Genomic Encyclopedia of Type Strains, Phase IV (KMG-IV): sequencing the most valuable type-strain genomes for metagenomic binning, comparative biology and taxonomic classification.</title>
        <authorList>
            <person name="Goeker M."/>
        </authorList>
    </citation>
    <scope>NUCLEOTIDE SEQUENCE [LARGE SCALE GENOMIC DNA]</scope>
    <source>
        <strain evidence="1 2">DSM 105721</strain>
    </source>
</reference>
<dbReference type="OrthoDB" id="1099062at2"/>
<dbReference type="AlphaFoldDB" id="A0A7W6HX94"/>
<dbReference type="EMBL" id="JACIES010000004">
    <property type="protein sequence ID" value="MBB4026133.1"/>
    <property type="molecule type" value="Genomic_DNA"/>
</dbReference>
<evidence type="ECO:0000313" key="2">
    <source>
        <dbReference type="Proteomes" id="UP000546007"/>
    </source>
</evidence>